<keyword evidence="2" id="KW-0732">Signal</keyword>
<organism evidence="3 4">
    <name type="scientific">Ascosphaera apis ARSEF 7405</name>
    <dbReference type="NCBI Taxonomy" id="392613"/>
    <lineage>
        <taxon>Eukaryota</taxon>
        <taxon>Fungi</taxon>
        <taxon>Dikarya</taxon>
        <taxon>Ascomycota</taxon>
        <taxon>Pezizomycotina</taxon>
        <taxon>Eurotiomycetes</taxon>
        <taxon>Eurotiomycetidae</taxon>
        <taxon>Onygenales</taxon>
        <taxon>Ascosphaeraceae</taxon>
        <taxon>Ascosphaera</taxon>
    </lineage>
</organism>
<comment type="caution">
    <text evidence="3">The sequence shown here is derived from an EMBL/GenBank/DDBJ whole genome shotgun (WGS) entry which is preliminary data.</text>
</comment>
<name>A0A166P2Q9_9EURO</name>
<dbReference type="Proteomes" id="UP000242877">
    <property type="component" value="Unassembled WGS sequence"/>
</dbReference>
<feature type="compositionally biased region" description="Acidic residues" evidence="1">
    <location>
        <begin position="168"/>
        <end position="177"/>
    </location>
</feature>
<evidence type="ECO:0000256" key="1">
    <source>
        <dbReference type="SAM" id="MobiDB-lite"/>
    </source>
</evidence>
<feature type="signal peptide" evidence="2">
    <location>
        <begin position="1"/>
        <end position="19"/>
    </location>
</feature>
<evidence type="ECO:0000256" key="2">
    <source>
        <dbReference type="SAM" id="SignalP"/>
    </source>
</evidence>
<dbReference type="OrthoDB" id="10376990at2759"/>
<feature type="chain" id="PRO_5007878065" evidence="2">
    <location>
        <begin position="20"/>
        <end position="177"/>
    </location>
</feature>
<keyword evidence="4" id="KW-1185">Reference proteome</keyword>
<sequence length="177" mass="19804">MDRVIAILAFFNLVYLTQAVTFKEMESLLLDTPRLDDVGAPLGYRPLILDSQCHAIGHGWYTTAVPSVVKTKEHLGADVTVENASRRYTTLLFKGKEYGRGQFECDDGIETGEVTEYSWSPASGKSNQWAWVSRKDEERKGYTNSGLKTTVDTYMTTNGSSLSGLMDMNDDQDQVNR</sequence>
<dbReference type="VEuPathDB" id="FungiDB:AAP_02143"/>
<evidence type="ECO:0000313" key="4">
    <source>
        <dbReference type="Proteomes" id="UP000242877"/>
    </source>
</evidence>
<accession>A0A166P2Q9</accession>
<gene>
    <name evidence="3" type="ORF">AAP_02143</name>
</gene>
<proteinExistence type="predicted"/>
<reference evidence="3 4" key="1">
    <citation type="journal article" date="2016" name="Genome Biol. Evol.">
        <title>Divergent and convergent evolution of fungal pathogenicity.</title>
        <authorList>
            <person name="Shang Y."/>
            <person name="Xiao G."/>
            <person name="Zheng P."/>
            <person name="Cen K."/>
            <person name="Zhan S."/>
            <person name="Wang C."/>
        </authorList>
    </citation>
    <scope>NUCLEOTIDE SEQUENCE [LARGE SCALE GENOMIC DNA]</scope>
    <source>
        <strain evidence="3 4">ARSEF 7405</strain>
    </source>
</reference>
<dbReference type="AlphaFoldDB" id="A0A166P2Q9"/>
<dbReference type="EMBL" id="AZGZ01000007">
    <property type="protein sequence ID" value="KZZ94050.1"/>
    <property type="molecule type" value="Genomic_DNA"/>
</dbReference>
<feature type="region of interest" description="Disordered" evidence="1">
    <location>
        <begin position="158"/>
        <end position="177"/>
    </location>
</feature>
<protein>
    <submittedName>
        <fullName evidence="3">Uncharacterized protein</fullName>
    </submittedName>
</protein>
<evidence type="ECO:0000313" key="3">
    <source>
        <dbReference type="EMBL" id="KZZ94050.1"/>
    </source>
</evidence>